<dbReference type="InterPro" id="IPR036465">
    <property type="entry name" value="vWFA_dom_sf"/>
</dbReference>
<feature type="domain" description="VWFA" evidence="1">
    <location>
        <begin position="68"/>
        <end position="240"/>
    </location>
</feature>
<dbReference type="SUPFAM" id="SSF53300">
    <property type="entry name" value="vWA-like"/>
    <property type="match status" value="1"/>
</dbReference>
<gene>
    <name evidence="2" type="ORF">KOR42_43060</name>
</gene>
<evidence type="ECO:0000313" key="3">
    <source>
        <dbReference type="Proteomes" id="UP000317243"/>
    </source>
</evidence>
<dbReference type="Pfam" id="PF00092">
    <property type="entry name" value="VWA"/>
    <property type="match status" value="1"/>
</dbReference>
<dbReference type="PANTHER" id="PTHR10579">
    <property type="entry name" value="CALCIUM-ACTIVATED CHLORIDE CHANNEL REGULATOR"/>
    <property type="match status" value="1"/>
</dbReference>
<dbReference type="PANTHER" id="PTHR10579:SF43">
    <property type="entry name" value="ZINC FINGER (C3HC4-TYPE RING FINGER) FAMILY PROTEIN"/>
    <property type="match status" value="1"/>
</dbReference>
<evidence type="ECO:0000313" key="2">
    <source>
        <dbReference type="EMBL" id="TWT46962.1"/>
    </source>
</evidence>
<dbReference type="AlphaFoldDB" id="A0A5C5WBF7"/>
<name>A0A5C5WBF7_9PLAN</name>
<dbReference type="RefSeq" id="WP_146511681.1">
    <property type="nucleotide sequence ID" value="NZ_SIHI01000027.1"/>
</dbReference>
<dbReference type="PROSITE" id="PS50234">
    <property type="entry name" value="VWFA"/>
    <property type="match status" value="1"/>
</dbReference>
<proteinExistence type="predicted"/>
<sequence length="462" mass="50390">MFNTTHVALGWGMLVVLATGSRLLAEQVELDVASAYGVLKSETKQTTWLRVGLTGFEMESDKERAPVNVAIVLDKSGSMNGEKIERAKAAAQDAIDRLGRNDIVSVITYDTTVNVLVPATKLTDKESIKRAISKIRSNGGTALFAGVSKGAAEVRKFLSEERVNRIILLSDGLANEGPSSPSELGSLGGSLKKEGISVSTLGLGLDYNEDLMAKLASRSGGNHFFIERATELADVFNQEFQDVTSVVAQNVRLKVTMPEGIRPVRVLGNESEISGQTIFVDLVQIYSHQDKHIVIEVEVPQAESGTRQRLAKVSATYLNMQSHETDKLSGAVAVEFSGDVEKVDASINRKVMEDVVAFVSNEQNKLATDFLDAGDLVRCAETLEQNNLYLKANADLFGSERLIELQNINGFQLRAVQQRDLVRARKDMRYLQNSIDLNSIDVNSQLQVPVDSAPAQPVPVKK</sequence>
<evidence type="ECO:0000259" key="1">
    <source>
        <dbReference type="PROSITE" id="PS50234"/>
    </source>
</evidence>
<comment type="caution">
    <text evidence="2">The sequence shown here is derived from an EMBL/GenBank/DDBJ whole genome shotgun (WGS) entry which is preliminary data.</text>
</comment>
<dbReference type="SMART" id="SM00327">
    <property type="entry name" value="VWA"/>
    <property type="match status" value="1"/>
</dbReference>
<reference evidence="2 3" key="1">
    <citation type="submission" date="2019-02" db="EMBL/GenBank/DDBJ databases">
        <title>Deep-cultivation of Planctomycetes and their phenomic and genomic characterization uncovers novel biology.</title>
        <authorList>
            <person name="Wiegand S."/>
            <person name="Jogler M."/>
            <person name="Boedeker C."/>
            <person name="Pinto D."/>
            <person name="Vollmers J."/>
            <person name="Rivas-Marin E."/>
            <person name="Kohn T."/>
            <person name="Peeters S.H."/>
            <person name="Heuer A."/>
            <person name="Rast P."/>
            <person name="Oberbeckmann S."/>
            <person name="Bunk B."/>
            <person name="Jeske O."/>
            <person name="Meyerdierks A."/>
            <person name="Storesund J.E."/>
            <person name="Kallscheuer N."/>
            <person name="Luecker S."/>
            <person name="Lage O.M."/>
            <person name="Pohl T."/>
            <person name="Merkel B.J."/>
            <person name="Hornburger P."/>
            <person name="Mueller R.-W."/>
            <person name="Bruemmer F."/>
            <person name="Labrenz M."/>
            <person name="Spormann A.M."/>
            <person name="Op Den Camp H."/>
            <person name="Overmann J."/>
            <person name="Amann R."/>
            <person name="Jetten M.S.M."/>
            <person name="Mascher T."/>
            <person name="Medema M.H."/>
            <person name="Devos D.P."/>
            <person name="Kaster A.-K."/>
            <person name="Ovreas L."/>
            <person name="Rohde M."/>
            <person name="Galperin M.Y."/>
            <person name="Jogler C."/>
        </authorList>
    </citation>
    <scope>NUCLEOTIDE SEQUENCE [LARGE SCALE GENOMIC DNA]</scope>
    <source>
        <strain evidence="2 3">KOR42</strain>
    </source>
</reference>
<dbReference type="Gene3D" id="3.40.50.410">
    <property type="entry name" value="von Willebrand factor, type A domain"/>
    <property type="match status" value="1"/>
</dbReference>
<dbReference type="OrthoDB" id="9805121at2"/>
<protein>
    <submittedName>
        <fullName evidence="2">von Willebrand factor type A domain protein</fullName>
    </submittedName>
</protein>
<accession>A0A5C5WBF7</accession>
<dbReference type="Proteomes" id="UP000317243">
    <property type="component" value="Unassembled WGS sequence"/>
</dbReference>
<organism evidence="2 3">
    <name type="scientific">Thalassoglobus neptunius</name>
    <dbReference type="NCBI Taxonomy" id="1938619"/>
    <lineage>
        <taxon>Bacteria</taxon>
        <taxon>Pseudomonadati</taxon>
        <taxon>Planctomycetota</taxon>
        <taxon>Planctomycetia</taxon>
        <taxon>Planctomycetales</taxon>
        <taxon>Planctomycetaceae</taxon>
        <taxon>Thalassoglobus</taxon>
    </lineage>
</organism>
<keyword evidence="3" id="KW-1185">Reference proteome</keyword>
<dbReference type="InterPro" id="IPR002035">
    <property type="entry name" value="VWF_A"/>
</dbReference>
<dbReference type="EMBL" id="SIHI01000027">
    <property type="protein sequence ID" value="TWT46962.1"/>
    <property type="molecule type" value="Genomic_DNA"/>
</dbReference>
<dbReference type="InterPro" id="IPR051266">
    <property type="entry name" value="CLCR"/>
</dbReference>